<dbReference type="Proteomes" id="UP000029267">
    <property type="component" value="Unassembled WGS sequence"/>
</dbReference>
<accession>A0ABU6BEA0</accession>
<dbReference type="InterPro" id="IPR050662">
    <property type="entry name" value="Sec-metab_biosynth-thioest"/>
</dbReference>
<comment type="caution">
    <text evidence="2">The sequence shown here is derived from an EMBL/GenBank/DDBJ whole genome shotgun (WGS) entry which is preliminary data.</text>
</comment>
<proteinExistence type="predicted"/>
<dbReference type="InterPro" id="IPR001279">
    <property type="entry name" value="Metallo-B-lactamas"/>
</dbReference>
<keyword evidence="2" id="KW-0378">Hydrolase</keyword>
<dbReference type="Pfam" id="PF00753">
    <property type="entry name" value="Lactamase_B"/>
    <property type="match status" value="1"/>
</dbReference>
<dbReference type="EMBL" id="JPYA02000001">
    <property type="protein sequence ID" value="MEB3749778.1"/>
    <property type="molecule type" value="Genomic_DNA"/>
</dbReference>
<sequence>MWIHKIIKKRFEAETVNNVHIAKATASFQGVRLTVRCFIADGVLIDTGAKSMESEFASFFQQHDIDQVVITHYHEDHTGCAAFLQQTMGLPIYMNEPMIEYCRQKADYPLYRKIFWGKRDPFAAEPIGAVFSSRNATWEVIPTPGHAVDHVVFLNRETGQLFSGDLYCQEKTKVILREEDIPTIIASLQRVLAHDFGDVFCAHAGYLPNGREALQRKLDYLLELQDTIIDLYKNGMPPKQMQALLFPKKYPIVFFSGGEWDSLHIIRSVIRHYQAKQQAS</sequence>
<dbReference type="InterPro" id="IPR036866">
    <property type="entry name" value="RibonucZ/Hydroxyglut_hydro"/>
</dbReference>
<gene>
    <name evidence="2" type="ORF">EP10_000617</name>
</gene>
<dbReference type="PANTHER" id="PTHR23131">
    <property type="entry name" value="ENDORIBONUCLEASE LACTB2"/>
    <property type="match status" value="1"/>
</dbReference>
<dbReference type="RefSeq" id="WP_033021273.1">
    <property type="nucleotide sequence ID" value="NZ_JPYA02000001.1"/>
</dbReference>
<reference evidence="2 3" key="1">
    <citation type="journal article" date="2014" name="Genome Announc.">
        <title>Draft Genome Sequence of Geobacillus icigianus Strain G1w1T Isolated from Hot Springs in the Valley of Geysers, Kamchatka (Russian Federation).</title>
        <authorList>
            <person name="Bryanskaya A.V."/>
            <person name="Rozanov A.S."/>
            <person name="Logacheva M.D."/>
            <person name="Kotenko A.V."/>
            <person name="Peltek S.E."/>
        </authorList>
    </citation>
    <scope>NUCLEOTIDE SEQUENCE [LARGE SCALE GENOMIC DNA]</scope>
    <source>
        <strain evidence="2 3">G1w1</strain>
    </source>
</reference>
<dbReference type="EC" id="3.1.2.6" evidence="2"/>
<dbReference type="SUPFAM" id="SSF56281">
    <property type="entry name" value="Metallo-hydrolase/oxidoreductase"/>
    <property type="match status" value="1"/>
</dbReference>
<dbReference type="GO" id="GO:0004416">
    <property type="term" value="F:hydroxyacylglutathione hydrolase activity"/>
    <property type="evidence" value="ECO:0007669"/>
    <property type="project" value="UniProtKB-EC"/>
</dbReference>
<evidence type="ECO:0000313" key="2">
    <source>
        <dbReference type="EMBL" id="MEB3749778.1"/>
    </source>
</evidence>
<dbReference type="Gene3D" id="3.60.15.10">
    <property type="entry name" value="Ribonuclease Z/Hydroxyacylglutathione hydrolase-like"/>
    <property type="match status" value="1"/>
</dbReference>
<dbReference type="SMART" id="SM00849">
    <property type="entry name" value="Lactamase_B"/>
    <property type="match status" value="1"/>
</dbReference>
<keyword evidence="3" id="KW-1185">Reference proteome</keyword>
<organism evidence="2 3">
    <name type="scientific">Geobacillus icigianus</name>
    <dbReference type="NCBI Taxonomy" id="1430331"/>
    <lineage>
        <taxon>Bacteria</taxon>
        <taxon>Bacillati</taxon>
        <taxon>Bacillota</taxon>
        <taxon>Bacilli</taxon>
        <taxon>Bacillales</taxon>
        <taxon>Anoxybacillaceae</taxon>
        <taxon>Geobacillus</taxon>
    </lineage>
</organism>
<evidence type="ECO:0000259" key="1">
    <source>
        <dbReference type="SMART" id="SM00849"/>
    </source>
</evidence>
<evidence type="ECO:0000313" key="3">
    <source>
        <dbReference type="Proteomes" id="UP000029267"/>
    </source>
</evidence>
<name>A0ABU6BEA0_9BACL</name>
<protein>
    <submittedName>
        <fullName evidence="2">Hydroxyacylglutathione hydrolase</fullName>
        <ecNumber evidence="2">3.1.2.6</ecNumber>
    </submittedName>
</protein>
<feature type="domain" description="Metallo-beta-lactamase" evidence="1">
    <location>
        <begin position="34"/>
        <end position="203"/>
    </location>
</feature>